<dbReference type="Gene3D" id="3.30.750.140">
    <property type="match status" value="1"/>
</dbReference>
<dbReference type="Proteomes" id="UP000001683">
    <property type="component" value="Chromosome"/>
</dbReference>
<sequence length="637" mass="73280">MNSAGVDLMTQVMHAREQGVKSDSRQKTGNSSFQDQLQQLVDNEKLTDKETILLDESGSFTEELMKDELDQLFSQEVLNQLPDKLSELIELLENQEQLIEQLIGAEILDEADLTKLHQKLTGQKEVFKEMILENMEEIDQDSEVSDLIGTLTIKNKHNLSPELKELMDQDLKVIDLNLEQLNQIIQKDDVEIELDSEQMIEELTLEDMMFWLQVEDLAESLKNIQSLLDYQDIDGKLQKLFAELEQVMNSSDQIDSRQEALDHIKKKYSQDNASQLFSQDKAELDLEFNEIHMQNEDSTKNILKELKKISQLINALGEDNLESKKSKILITELKAEEAEFVKQLLATSIATTSDNESSYQLDMDNKNIFKQLAELNHGKDGSLNDANFNVTKQMQEKIQNIMQAIENKDEPTVTEDYLFSKLEQILSQDSSASFSQQFHSSNFGAFAEGEENNVSVNQIIDLTQHFNNDQDVKPVEKLFSQRSQELVNNLREAILQQVNLEQEGDTHTLKMKLKPEQLGQLRMQFSYQDGELKGHIFTQNAQARDVIQANLVELRNQLGEQGLEFNELDVSVDQEQDDENGEFDLHRFNFRQNISEDGEENSQDEQDELDYQSEDRLAVNYENNGYGYNHGSIDLRI</sequence>
<dbReference type="Pfam" id="PF02120">
    <property type="entry name" value="Flg_hook"/>
    <property type="match status" value="1"/>
</dbReference>
<dbReference type="CDD" id="cd17470">
    <property type="entry name" value="T3SS_Flik_C"/>
    <property type="match status" value="1"/>
</dbReference>
<accession>B2A349</accession>
<name>B2A349_NATTJ</name>
<gene>
    <name evidence="2" type="ordered locus">Nther_1397</name>
</gene>
<keyword evidence="3" id="KW-1185">Reference proteome</keyword>
<dbReference type="HOGENOM" id="CLU_429505_0_0_9"/>
<dbReference type="STRING" id="457570.Nther_1397"/>
<dbReference type="InterPro" id="IPR021136">
    <property type="entry name" value="Flagellar_hook_control-like_C"/>
</dbReference>
<proteinExistence type="predicted"/>
<organism evidence="2 3">
    <name type="scientific">Natranaerobius thermophilus (strain ATCC BAA-1301 / DSM 18059 / JW/NM-WN-LF)</name>
    <dbReference type="NCBI Taxonomy" id="457570"/>
    <lineage>
        <taxon>Bacteria</taxon>
        <taxon>Bacillati</taxon>
        <taxon>Bacillota</taxon>
        <taxon>Clostridia</taxon>
        <taxon>Natranaerobiales</taxon>
        <taxon>Natranaerobiaceae</taxon>
        <taxon>Natranaerobius</taxon>
    </lineage>
</organism>
<dbReference type="RefSeq" id="WP_012447854.1">
    <property type="nucleotide sequence ID" value="NC_010718.1"/>
</dbReference>
<keyword evidence="2" id="KW-0969">Cilium</keyword>
<evidence type="ECO:0000313" key="3">
    <source>
        <dbReference type="Proteomes" id="UP000001683"/>
    </source>
</evidence>
<dbReference type="OrthoDB" id="1957735at2"/>
<reference evidence="2 3" key="2">
    <citation type="journal article" date="2011" name="J. Bacteriol.">
        <title>Complete genome sequence of the anaerobic, halophilic alkalithermophile Natranaerobius thermophilus JW/NM-WN-LF.</title>
        <authorList>
            <person name="Zhao B."/>
            <person name="Mesbah N.M."/>
            <person name="Dalin E."/>
            <person name="Goodwin L."/>
            <person name="Nolan M."/>
            <person name="Pitluck S."/>
            <person name="Chertkov O."/>
            <person name="Brettin T.S."/>
            <person name="Han J."/>
            <person name="Larimer F.W."/>
            <person name="Land M.L."/>
            <person name="Hauser L."/>
            <person name="Kyrpides N."/>
            <person name="Wiegel J."/>
        </authorList>
    </citation>
    <scope>NUCLEOTIDE SEQUENCE [LARGE SCALE GENOMIC DNA]</scope>
    <source>
        <strain evidence="3">ATCC BAA-1301 / DSM 18059 / JW/NM-WN-LF</strain>
    </source>
</reference>
<dbReference type="InterPro" id="IPR038610">
    <property type="entry name" value="FliK-like_C_sf"/>
</dbReference>
<dbReference type="AlphaFoldDB" id="B2A349"/>
<reference evidence="2 3" key="1">
    <citation type="submission" date="2008-04" db="EMBL/GenBank/DDBJ databases">
        <title>Complete sequence of chromosome of Natranaerobius thermophilus JW/NM-WN-LF.</title>
        <authorList>
            <consortium name="US DOE Joint Genome Institute"/>
            <person name="Copeland A."/>
            <person name="Lucas S."/>
            <person name="Lapidus A."/>
            <person name="Glavina del Rio T."/>
            <person name="Dalin E."/>
            <person name="Tice H."/>
            <person name="Bruce D."/>
            <person name="Goodwin L."/>
            <person name="Pitluck S."/>
            <person name="Chertkov O."/>
            <person name="Brettin T."/>
            <person name="Detter J.C."/>
            <person name="Han C."/>
            <person name="Kuske C.R."/>
            <person name="Schmutz J."/>
            <person name="Larimer F."/>
            <person name="Land M."/>
            <person name="Hauser L."/>
            <person name="Kyrpides N."/>
            <person name="Lykidis A."/>
            <person name="Mesbah N.M."/>
            <person name="Wiegel J."/>
        </authorList>
    </citation>
    <scope>NUCLEOTIDE SEQUENCE [LARGE SCALE GENOMIC DNA]</scope>
    <source>
        <strain evidence="3">ATCC BAA-1301 / DSM 18059 / JW/NM-WN-LF</strain>
    </source>
</reference>
<keyword evidence="2" id="KW-0966">Cell projection</keyword>
<evidence type="ECO:0000313" key="2">
    <source>
        <dbReference type="EMBL" id="ACB84980.1"/>
    </source>
</evidence>
<protein>
    <submittedName>
        <fullName evidence="2">Flagellar hook-length control protein</fullName>
    </submittedName>
</protein>
<evidence type="ECO:0000259" key="1">
    <source>
        <dbReference type="Pfam" id="PF02120"/>
    </source>
</evidence>
<dbReference type="KEGG" id="nth:Nther_1397"/>
<feature type="domain" description="Flagellar hook-length control protein-like C-terminal" evidence="1">
    <location>
        <begin position="497"/>
        <end position="577"/>
    </location>
</feature>
<keyword evidence="2" id="KW-0282">Flagellum</keyword>
<dbReference type="eggNOG" id="COG3144">
    <property type="taxonomic scope" value="Bacteria"/>
</dbReference>
<dbReference type="EMBL" id="CP001034">
    <property type="protein sequence ID" value="ACB84980.1"/>
    <property type="molecule type" value="Genomic_DNA"/>
</dbReference>
<dbReference type="InParanoid" id="B2A349"/>